<comment type="caution">
    <text evidence="1">The sequence shown here is derived from an EMBL/GenBank/DDBJ whole genome shotgun (WGS) entry which is preliminary data.</text>
</comment>
<keyword evidence="2" id="KW-1185">Reference proteome</keyword>
<evidence type="ECO:0000313" key="1">
    <source>
        <dbReference type="EMBL" id="GIJ26600.1"/>
    </source>
</evidence>
<dbReference type="EMBL" id="BOPC01000023">
    <property type="protein sequence ID" value="GIJ26600.1"/>
    <property type="molecule type" value="Genomic_DNA"/>
</dbReference>
<accession>A0ABQ4J9E6</accession>
<evidence type="ECO:0000313" key="2">
    <source>
        <dbReference type="Proteomes" id="UP000653076"/>
    </source>
</evidence>
<dbReference type="SUPFAM" id="SSF53850">
    <property type="entry name" value="Periplasmic binding protein-like II"/>
    <property type="match status" value="1"/>
</dbReference>
<protein>
    <recommendedName>
        <fullName evidence="3">SsuA/THI5-like domain-containing protein</fullName>
    </recommendedName>
</protein>
<name>A0ABQ4J9E6_9ACTN</name>
<reference evidence="1 2" key="1">
    <citation type="submission" date="2021-01" db="EMBL/GenBank/DDBJ databases">
        <title>Whole genome shotgun sequence of Verrucosispora qiuiae NBRC 106684.</title>
        <authorList>
            <person name="Komaki H."/>
            <person name="Tamura T."/>
        </authorList>
    </citation>
    <scope>NUCLEOTIDE SEQUENCE [LARGE SCALE GENOMIC DNA]</scope>
    <source>
        <strain evidence="1 2">NBRC 106684</strain>
    </source>
</reference>
<dbReference type="Gene3D" id="3.40.190.10">
    <property type="entry name" value="Periplasmic binding protein-like II"/>
    <property type="match status" value="1"/>
</dbReference>
<evidence type="ECO:0008006" key="3">
    <source>
        <dbReference type="Google" id="ProtNLM"/>
    </source>
</evidence>
<dbReference type="Proteomes" id="UP000653076">
    <property type="component" value="Unassembled WGS sequence"/>
</dbReference>
<gene>
    <name evidence="1" type="ORF">Vqi01_17620</name>
</gene>
<proteinExistence type="predicted"/>
<sequence>MYFTSTELASRDPDLVKRFSEAMKESLAYADSHPDEVRTALGGYTKISPEVRATMILPKWPAEINRDSVQALADLAVTDGLLTTKPDLDKLLP</sequence>
<organism evidence="1 2">
    <name type="scientific">Micromonospora qiuiae</name>
    <dbReference type="NCBI Taxonomy" id="502268"/>
    <lineage>
        <taxon>Bacteria</taxon>
        <taxon>Bacillati</taxon>
        <taxon>Actinomycetota</taxon>
        <taxon>Actinomycetes</taxon>
        <taxon>Micromonosporales</taxon>
        <taxon>Micromonosporaceae</taxon>
        <taxon>Micromonospora</taxon>
    </lineage>
</organism>